<dbReference type="EMBL" id="JADEYC010000005">
    <property type="protein sequence ID" value="MBE9373317.1"/>
    <property type="molecule type" value="Genomic_DNA"/>
</dbReference>
<dbReference type="PANTHER" id="PTHR37042">
    <property type="entry name" value="OUTER MEMBRANE PROTEIN RV1973"/>
    <property type="match status" value="1"/>
</dbReference>
<dbReference type="PANTHER" id="PTHR37042:SF4">
    <property type="entry name" value="OUTER MEMBRANE PROTEIN RV1973"/>
    <property type="match status" value="1"/>
</dbReference>
<dbReference type="GO" id="GO:0016020">
    <property type="term" value="C:membrane"/>
    <property type="evidence" value="ECO:0007669"/>
    <property type="project" value="UniProtKB-SubCell"/>
</dbReference>
<evidence type="ECO:0000256" key="1">
    <source>
        <dbReference type="ARBA" id="ARBA00004370"/>
    </source>
</evidence>
<evidence type="ECO:0000313" key="5">
    <source>
        <dbReference type="EMBL" id="MBE9373317.1"/>
    </source>
</evidence>
<protein>
    <recommendedName>
        <fullName evidence="7">Mce-associated membrane protein</fullName>
    </recommendedName>
</protein>
<keyword evidence="2 4" id="KW-0472">Membrane</keyword>
<keyword evidence="6" id="KW-1185">Reference proteome</keyword>
<evidence type="ECO:0000256" key="4">
    <source>
        <dbReference type="SAM" id="Phobius"/>
    </source>
</evidence>
<evidence type="ECO:0000256" key="2">
    <source>
        <dbReference type="ARBA" id="ARBA00023136"/>
    </source>
</evidence>
<evidence type="ECO:0000256" key="3">
    <source>
        <dbReference type="SAM" id="MobiDB-lite"/>
    </source>
</evidence>
<keyword evidence="4" id="KW-1133">Transmembrane helix</keyword>
<comment type="caution">
    <text evidence="5">The sequence shown here is derived from an EMBL/GenBank/DDBJ whole genome shotgun (WGS) entry which is preliminary data.</text>
</comment>
<feature type="transmembrane region" description="Helical" evidence="4">
    <location>
        <begin position="43"/>
        <end position="67"/>
    </location>
</feature>
<evidence type="ECO:0008006" key="7">
    <source>
        <dbReference type="Google" id="ProtNLM"/>
    </source>
</evidence>
<dbReference type="RefSeq" id="WP_193926773.1">
    <property type="nucleotide sequence ID" value="NZ_JADEYC010000005.1"/>
</dbReference>
<dbReference type="Proteomes" id="UP000598360">
    <property type="component" value="Unassembled WGS sequence"/>
</dbReference>
<dbReference type="AlphaFoldDB" id="A0A929B935"/>
<gene>
    <name evidence="5" type="ORF">IQ251_02545</name>
</gene>
<evidence type="ECO:0000313" key="6">
    <source>
        <dbReference type="Proteomes" id="UP000598360"/>
    </source>
</evidence>
<accession>A0A929B935</accession>
<sequence length="198" mass="20961">MSVNDSATEAIPEEGRALTGPGGSPAQQDDEAPRWSARHARGLAAVVVVCATLIALLGTASAGLYYARWQHDQQQRDDAITVAARSQVLALLSLDPADVQGSLDRVIAGSTGGWRDQFAQNADQFGQVVRGGEVRSRAKITASALQQADDSHATVLVSASAMIANAESPQGYPAEYRTVMELENQGGRWLVSDLQFVA</sequence>
<organism evidence="5 6">
    <name type="scientific">Saccharopolyspora montiporae</name>
    <dbReference type="NCBI Taxonomy" id="2781240"/>
    <lineage>
        <taxon>Bacteria</taxon>
        <taxon>Bacillati</taxon>
        <taxon>Actinomycetota</taxon>
        <taxon>Actinomycetes</taxon>
        <taxon>Pseudonocardiales</taxon>
        <taxon>Pseudonocardiaceae</taxon>
        <taxon>Saccharopolyspora</taxon>
    </lineage>
</organism>
<reference evidence="5" key="1">
    <citation type="submission" date="2020-10" db="EMBL/GenBank/DDBJ databases">
        <title>Diversity and distribution of actinomycetes associated with coral in the coast of Hainan.</title>
        <authorList>
            <person name="Li F."/>
        </authorList>
    </citation>
    <scope>NUCLEOTIDE SEQUENCE</scope>
    <source>
        <strain evidence="5">HNM0983</strain>
    </source>
</reference>
<name>A0A929B935_9PSEU</name>
<comment type="subcellular location">
    <subcellularLocation>
        <location evidence="1">Membrane</location>
    </subcellularLocation>
</comment>
<feature type="region of interest" description="Disordered" evidence="3">
    <location>
        <begin position="1"/>
        <end position="35"/>
    </location>
</feature>
<keyword evidence="4" id="KW-0812">Transmembrane</keyword>
<proteinExistence type="predicted"/>